<dbReference type="Proteomes" id="UP000732105">
    <property type="component" value="Unassembled WGS sequence"/>
</dbReference>
<comment type="caution">
    <text evidence="1">The sequence shown here is derived from an EMBL/GenBank/DDBJ whole genome shotgun (WGS) entry which is preliminary data.</text>
</comment>
<name>A0ABX1WXT8_9BACT</name>
<keyword evidence="2" id="KW-1185">Reference proteome</keyword>
<protein>
    <recommendedName>
        <fullName evidence="3">NigD-like C-terminal beta sandwich domain-containing protein</fullName>
    </recommendedName>
</protein>
<reference evidence="1 2" key="1">
    <citation type="submission" date="2018-12" db="EMBL/GenBank/DDBJ databases">
        <title>Marinifilum JC070 sp. nov., a marine bacterium isolated from Yongle Blue Hole in the South China Sea.</title>
        <authorList>
            <person name="Fu T."/>
        </authorList>
    </citation>
    <scope>NUCLEOTIDE SEQUENCE [LARGE SCALE GENOMIC DNA]</scope>
    <source>
        <strain evidence="1 2">JC070</strain>
    </source>
</reference>
<proteinExistence type="predicted"/>
<gene>
    <name evidence="1" type="ORF">ELS83_14035</name>
</gene>
<dbReference type="EMBL" id="RZNH01000025">
    <property type="protein sequence ID" value="NOU60940.1"/>
    <property type="molecule type" value="Genomic_DNA"/>
</dbReference>
<evidence type="ECO:0000313" key="1">
    <source>
        <dbReference type="EMBL" id="NOU60940.1"/>
    </source>
</evidence>
<sequence>MMQEKLLKNLMMNKAIVFFSFIILLMSCQEGEDVILKYDYAGKSVLSSNIKYYSIVQNITDSVVIKSYYVGLDSTNTISKELNFQIFEKYNDTEHFLYGAIQLKKDKGCIGAKWRSSREDIQYDSLDVSLIGVVDTIFSNVRVNDCYIFDIKYDNNSDEDLSDYRIYFDFRSKAVLKKIYYRNQKIKGVEEIIRVTPANANSDYLEVLHMKEKDHHFK</sequence>
<organism evidence="1 2">
    <name type="scientific">Marinifilum caeruleilacunae</name>
    <dbReference type="NCBI Taxonomy" id="2499076"/>
    <lineage>
        <taxon>Bacteria</taxon>
        <taxon>Pseudomonadati</taxon>
        <taxon>Bacteroidota</taxon>
        <taxon>Bacteroidia</taxon>
        <taxon>Marinilabiliales</taxon>
        <taxon>Marinifilaceae</taxon>
    </lineage>
</organism>
<dbReference type="PROSITE" id="PS51257">
    <property type="entry name" value="PROKAR_LIPOPROTEIN"/>
    <property type="match status" value="1"/>
</dbReference>
<accession>A0ABX1WXT8</accession>
<evidence type="ECO:0008006" key="3">
    <source>
        <dbReference type="Google" id="ProtNLM"/>
    </source>
</evidence>
<evidence type="ECO:0000313" key="2">
    <source>
        <dbReference type="Proteomes" id="UP000732105"/>
    </source>
</evidence>
<dbReference type="RefSeq" id="WP_171596211.1">
    <property type="nucleotide sequence ID" value="NZ_RZNH01000025.1"/>
</dbReference>